<evidence type="ECO:0000256" key="1">
    <source>
        <dbReference type="ARBA" id="ARBA00022679"/>
    </source>
</evidence>
<dbReference type="Proteomes" id="UP000199701">
    <property type="component" value="Unassembled WGS sequence"/>
</dbReference>
<dbReference type="Gene3D" id="3.40.630.30">
    <property type="match status" value="1"/>
</dbReference>
<accession>A0A1I0M7R0</accession>
<evidence type="ECO:0000259" key="3">
    <source>
        <dbReference type="PROSITE" id="PS51186"/>
    </source>
</evidence>
<dbReference type="PROSITE" id="PS51186">
    <property type="entry name" value="GNAT"/>
    <property type="match status" value="1"/>
</dbReference>
<sequence>MENISIVNGNPMSQVGGKLNSIALDYMAYPLIGSKNSNLIEKTFNKLWTLTSNRFSHQYAFEAQINQKTVGMITCYPVSEMKKLAWPTFKKLISIRNWALISHSLMNFRELWSIASLNEGREDEYHIGTLATLPESRGYGIGSKLIAFAEEQAKLSKYNKCSLTVKKENIQAFKLYERMGYQIVDSIEKYPYNMYRMVKHI</sequence>
<dbReference type="STRING" id="99656.SAMN05421659_101243"/>
<protein>
    <submittedName>
        <fullName evidence="4">Acetyltransferase (GNAT) family protein</fullName>
    </submittedName>
</protein>
<gene>
    <name evidence="4" type="ORF">SAMN05421659_101243</name>
</gene>
<evidence type="ECO:0000256" key="2">
    <source>
        <dbReference type="ARBA" id="ARBA00023315"/>
    </source>
</evidence>
<keyword evidence="5" id="KW-1185">Reference proteome</keyword>
<organism evidence="4 5">
    <name type="scientific">[Clostridium] fimetarium</name>
    <dbReference type="NCBI Taxonomy" id="99656"/>
    <lineage>
        <taxon>Bacteria</taxon>
        <taxon>Bacillati</taxon>
        <taxon>Bacillota</taxon>
        <taxon>Clostridia</taxon>
        <taxon>Lachnospirales</taxon>
        <taxon>Lachnospiraceae</taxon>
    </lineage>
</organism>
<dbReference type="EMBL" id="FOJI01000001">
    <property type="protein sequence ID" value="SEV83984.1"/>
    <property type="molecule type" value="Genomic_DNA"/>
</dbReference>
<evidence type="ECO:0000313" key="4">
    <source>
        <dbReference type="EMBL" id="SEV83984.1"/>
    </source>
</evidence>
<feature type="domain" description="N-acetyltransferase" evidence="3">
    <location>
        <begin position="45"/>
        <end position="201"/>
    </location>
</feature>
<reference evidence="4 5" key="1">
    <citation type="submission" date="2016-10" db="EMBL/GenBank/DDBJ databases">
        <authorList>
            <person name="de Groot N.N."/>
        </authorList>
    </citation>
    <scope>NUCLEOTIDE SEQUENCE [LARGE SCALE GENOMIC DNA]</scope>
    <source>
        <strain evidence="4 5">DSM 9179</strain>
    </source>
</reference>
<dbReference type="GO" id="GO:0016747">
    <property type="term" value="F:acyltransferase activity, transferring groups other than amino-acyl groups"/>
    <property type="evidence" value="ECO:0007669"/>
    <property type="project" value="InterPro"/>
</dbReference>
<dbReference type="PANTHER" id="PTHR43420">
    <property type="entry name" value="ACETYLTRANSFERASE"/>
    <property type="match status" value="1"/>
</dbReference>
<evidence type="ECO:0000313" key="5">
    <source>
        <dbReference type="Proteomes" id="UP000199701"/>
    </source>
</evidence>
<dbReference type="PANTHER" id="PTHR43420:SF52">
    <property type="entry name" value="N-ACETYLTRANSFERASE YODP"/>
    <property type="match status" value="1"/>
</dbReference>
<dbReference type="InterPro" id="IPR050680">
    <property type="entry name" value="YpeA/RimI_acetyltransf"/>
</dbReference>
<dbReference type="SUPFAM" id="SSF55729">
    <property type="entry name" value="Acyl-CoA N-acyltransferases (Nat)"/>
    <property type="match status" value="1"/>
</dbReference>
<keyword evidence="1 4" id="KW-0808">Transferase</keyword>
<dbReference type="CDD" id="cd04301">
    <property type="entry name" value="NAT_SF"/>
    <property type="match status" value="1"/>
</dbReference>
<dbReference type="OrthoDB" id="1768072at2"/>
<proteinExistence type="predicted"/>
<keyword evidence="2" id="KW-0012">Acyltransferase</keyword>
<name>A0A1I0M7R0_9FIRM</name>
<dbReference type="InterPro" id="IPR016181">
    <property type="entry name" value="Acyl_CoA_acyltransferase"/>
</dbReference>
<dbReference type="Pfam" id="PF00583">
    <property type="entry name" value="Acetyltransf_1"/>
    <property type="match status" value="1"/>
</dbReference>
<dbReference type="AlphaFoldDB" id="A0A1I0M7R0"/>
<dbReference type="InterPro" id="IPR000182">
    <property type="entry name" value="GNAT_dom"/>
</dbReference>
<dbReference type="RefSeq" id="WP_092449759.1">
    <property type="nucleotide sequence ID" value="NZ_FOJI01000001.1"/>
</dbReference>